<protein>
    <recommendedName>
        <fullName evidence="3">UDP-glucuronate 4-epimerase</fullName>
    </recommendedName>
</protein>
<accession>I0GRN1</accession>
<name>I0GRN1_SELRL</name>
<evidence type="ECO:0008006" key="3">
    <source>
        <dbReference type="Google" id="ProtNLM"/>
    </source>
</evidence>
<gene>
    <name evidence="1" type="ordered locus">SELR_17100</name>
</gene>
<evidence type="ECO:0000313" key="1">
    <source>
        <dbReference type="EMBL" id="BAL83418.1"/>
    </source>
</evidence>
<dbReference type="KEGG" id="sri:SELR_17100"/>
<dbReference type="HOGENOM" id="CLU_3332887_0_0_9"/>
<proteinExistence type="predicted"/>
<dbReference type="EMBL" id="AP012292">
    <property type="protein sequence ID" value="BAL83418.1"/>
    <property type="molecule type" value="Genomic_DNA"/>
</dbReference>
<reference evidence="1 2" key="1">
    <citation type="submission" date="2011-10" db="EMBL/GenBank/DDBJ databases">
        <title>Whole genome sequence of Selenomonas ruminantium subsp. lactilytica TAM6421.</title>
        <authorList>
            <person name="Oguchi A."/>
            <person name="Ankai A."/>
            <person name="Kaneko J."/>
            <person name="Yamada-Narita S."/>
            <person name="Fukui S."/>
            <person name="Takahashi M."/>
            <person name="Onodera T."/>
            <person name="Kojima S."/>
            <person name="Fushimi T."/>
            <person name="Abe N."/>
            <person name="Kamio Y."/>
            <person name="Yamazaki S."/>
            <person name="Fujita N."/>
        </authorList>
    </citation>
    <scope>NUCLEOTIDE SEQUENCE [LARGE SCALE GENOMIC DNA]</scope>
    <source>
        <strain evidence="2">NBRC 103574 / TAM6421</strain>
    </source>
</reference>
<dbReference type="eggNOG" id="COG0451">
    <property type="taxonomic scope" value="Bacteria"/>
</dbReference>
<dbReference type="Proteomes" id="UP000007887">
    <property type="component" value="Chromosome"/>
</dbReference>
<sequence length="38" mass="4556">MTYADSQALERDYDFRPVVDIQQGLNSFAAWYKEFYNC</sequence>
<dbReference type="AlphaFoldDB" id="I0GRN1"/>
<dbReference type="PATRIC" id="fig|927704.6.peg.1771"/>
<organism evidence="1 2">
    <name type="scientific">Selenomonas ruminantium subsp. lactilytica (strain NBRC 103574 / TAM6421)</name>
    <dbReference type="NCBI Taxonomy" id="927704"/>
    <lineage>
        <taxon>Bacteria</taxon>
        <taxon>Bacillati</taxon>
        <taxon>Bacillota</taxon>
        <taxon>Negativicutes</taxon>
        <taxon>Selenomonadales</taxon>
        <taxon>Selenomonadaceae</taxon>
        <taxon>Selenomonas</taxon>
    </lineage>
</organism>
<evidence type="ECO:0000313" key="2">
    <source>
        <dbReference type="Proteomes" id="UP000007887"/>
    </source>
</evidence>